<evidence type="ECO:0000313" key="3">
    <source>
        <dbReference type="Proteomes" id="UP000292052"/>
    </source>
</evidence>
<accession>A0A482VRZ1</accession>
<dbReference type="STRING" id="1661398.A0A482VRZ1"/>
<sequence>MNELFFFEQFYIKLYNIYAFVSQILFFVMCSLAFNEYEGEDEKYEEYILIALKTLLFYSVFTYFATKSRDILSSDQYRASVQNWSFMEGVCRIVIEWAKAIIVVICLREQGIYFKPSPHYAAITFTFYLCTEKIFLEFFHAVFHYFEFDAFEHLEHLYVPLRNKHLKISELLIKKNLMNMTIFVLFA</sequence>
<dbReference type="AlphaFoldDB" id="A0A482VRZ1"/>
<organism evidence="2 3">
    <name type="scientific">Asbolus verrucosus</name>
    <name type="common">Desert ironclad beetle</name>
    <dbReference type="NCBI Taxonomy" id="1661398"/>
    <lineage>
        <taxon>Eukaryota</taxon>
        <taxon>Metazoa</taxon>
        <taxon>Ecdysozoa</taxon>
        <taxon>Arthropoda</taxon>
        <taxon>Hexapoda</taxon>
        <taxon>Insecta</taxon>
        <taxon>Pterygota</taxon>
        <taxon>Neoptera</taxon>
        <taxon>Endopterygota</taxon>
        <taxon>Coleoptera</taxon>
        <taxon>Polyphaga</taxon>
        <taxon>Cucujiformia</taxon>
        <taxon>Tenebrionidae</taxon>
        <taxon>Pimeliinae</taxon>
        <taxon>Asbolus</taxon>
    </lineage>
</organism>
<feature type="transmembrane region" description="Helical" evidence="1">
    <location>
        <begin position="15"/>
        <end position="35"/>
    </location>
</feature>
<gene>
    <name evidence="2" type="ORF">BDFB_002241</name>
</gene>
<dbReference type="OrthoDB" id="4752984at2759"/>
<protein>
    <submittedName>
        <fullName evidence="2">Uncharacterized protein</fullName>
    </submittedName>
</protein>
<evidence type="ECO:0000256" key="1">
    <source>
        <dbReference type="SAM" id="Phobius"/>
    </source>
</evidence>
<comment type="caution">
    <text evidence="2">The sequence shown here is derived from an EMBL/GenBank/DDBJ whole genome shotgun (WGS) entry which is preliminary data.</text>
</comment>
<dbReference type="EMBL" id="QDEB01070170">
    <property type="protein sequence ID" value="RZC35524.1"/>
    <property type="molecule type" value="Genomic_DNA"/>
</dbReference>
<reference evidence="2 3" key="1">
    <citation type="submission" date="2017-03" db="EMBL/GenBank/DDBJ databases">
        <title>Genome of the blue death feigning beetle - Asbolus verrucosus.</title>
        <authorList>
            <person name="Rider S.D."/>
        </authorList>
    </citation>
    <scope>NUCLEOTIDE SEQUENCE [LARGE SCALE GENOMIC DNA]</scope>
    <source>
        <strain evidence="2">Butters</strain>
        <tissue evidence="2">Head and leg muscle</tissue>
    </source>
</reference>
<feature type="transmembrane region" description="Helical" evidence="1">
    <location>
        <begin position="47"/>
        <end position="66"/>
    </location>
</feature>
<proteinExistence type="predicted"/>
<keyword evidence="1" id="KW-1133">Transmembrane helix</keyword>
<name>A0A482VRZ1_ASBVE</name>
<keyword evidence="1" id="KW-0472">Membrane</keyword>
<keyword evidence="1" id="KW-0812">Transmembrane</keyword>
<dbReference type="Proteomes" id="UP000292052">
    <property type="component" value="Unassembled WGS sequence"/>
</dbReference>
<keyword evidence="3" id="KW-1185">Reference proteome</keyword>
<evidence type="ECO:0000313" key="2">
    <source>
        <dbReference type="EMBL" id="RZC35524.1"/>
    </source>
</evidence>